<proteinExistence type="predicted"/>
<dbReference type="GO" id="GO:0008168">
    <property type="term" value="F:methyltransferase activity"/>
    <property type="evidence" value="ECO:0007669"/>
    <property type="project" value="UniProtKB-KW"/>
</dbReference>
<comment type="caution">
    <text evidence="5">The sequence shown here is derived from an EMBL/GenBank/DDBJ whole genome shotgun (WGS) entry which is preliminary data.</text>
</comment>
<gene>
    <name evidence="5" type="ORF">GCM10010218_55710</name>
</gene>
<evidence type="ECO:0000313" key="5">
    <source>
        <dbReference type="EMBL" id="GHF67091.1"/>
    </source>
</evidence>
<reference evidence="5" key="2">
    <citation type="submission" date="2020-09" db="EMBL/GenBank/DDBJ databases">
        <authorList>
            <person name="Sun Q."/>
            <person name="Ohkuma M."/>
        </authorList>
    </citation>
    <scope>NUCLEOTIDE SEQUENCE</scope>
    <source>
        <strain evidence="5">JCM 4059</strain>
    </source>
</reference>
<evidence type="ECO:0000256" key="2">
    <source>
        <dbReference type="ARBA" id="ARBA00022679"/>
    </source>
</evidence>
<evidence type="ECO:0000313" key="6">
    <source>
        <dbReference type="Proteomes" id="UP000638313"/>
    </source>
</evidence>
<dbReference type="Gene3D" id="3.40.50.150">
    <property type="entry name" value="Vaccinia Virus protein VP39"/>
    <property type="match status" value="1"/>
</dbReference>
<feature type="domain" description="Methyltransferase" evidence="4">
    <location>
        <begin position="72"/>
        <end position="166"/>
    </location>
</feature>
<dbReference type="GO" id="GO:0032259">
    <property type="term" value="P:methylation"/>
    <property type="evidence" value="ECO:0007669"/>
    <property type="project" value="UniProtKB-KW"/>
</dbReference>
<dbReference type="PANTHER" id="PTHR43464:SF19">
    <property type="entry name" value="UBIQUINONE BIOSYNTHESIS O-METHYLTRANSFERASE, MITOCHONDRIAL"/>
    <property type="match status" value="1"/>
</dbReference>
<evidence type="ECO:0000256" key="3">
    <source>
        <dbReference type="ARBA" id="ARBA00022691"/>
    </source>
</evidence>
<keyword evidence="3" id="KW-0949">S-adenosyl-L-methionine</keyword>
<accession>A0A919EFV2</accession>
<dbReference type="InterPro" id="IPR029063">
    <property type="entry name" value="SAM-dependent_MTases_sf"/>
</dbReference>
<evidence type="ECO:0000259" key="4">
    <source>
        <dbReference type="Pfam" id="PF13649"/>
    </source>
</evidence>
<evidence type="ECO:0000256" key="1">
    <source>
        <dbReference type="ARBA" id="ARBA00022603"/>
    </source>
</evidence>
<dbReference type="PANTHER" id="PTHR43464">
    <property type="entry name" value="METHYLTRANSFERASE"/>
    <property type="match status" value="1"/>
</dbReference>
<keyword evidence="6" id="KW-1185">Reference proteome</keyword>
<name>A0A919EFV2_9ACTN</name>
<dbReference type="Proteomes" id="UP000638313">
    <property type="component" value="Unassembled WGS sequence"/>
</dbReference>
<dbReference type="CDD" id="cd02440">
    <property type="entry name" value="AdoMet_MTases"/>
    <property type="match status" value="1"/>
</dbReference>
<dbReference type="SUPFAM" id="SSF53335">
    <property type="entry name" value="S-adenosyl-L-methionine-dependent methyltransferases"/>
    <property type="match status" value="1"/>
</dbReference>
<dbReference type="Pfam" id="PF13649">
    <property type="entry name" value="Methyltransf_25"/>
    <property type="match status" value="1"/>
</dbReference>
<organism evidence="5 6">
    <name type="scientific">Streptomyces mashuensis</name>
    <dbReference type="NCBI Taxonomy" id="33904"/>
    <lineage>
        <taxon>Bacteria</taxon>
        <taxon>Bacillati</taxon>
        <taxon>Actinomycetota</taxon>
        <taxon>Actinomycetes</taxon>
        <taxon>Kitasatosporales</taxon>
        <taxon>Streptomycetaceae</taxon>
        <taxon>Streptomyces</taxon>
    </lineage>
</organism>
<protein>
    <recommendedName>
        <fullName evidence="4">Methyltransferase domain-containing protein</fullName>
    </recommendedName>
</protein>
<dbReference type="RefSeq" id="WP_190132501.1">
    <property type="nucleotide sequence ID" value="NZ_BNBD01000016.1"/>
</dbReference>
<sequence>MTEPLAPVGTGDAFGQALLSCWRAGGRPGTAYEVVERDDGYVSIRDASAYFAPPEEWNGPERWAVAQAHGRVLDVGCGAGRQGLAMLRNGCDVLGLDASEGAVDVAARRGLKAVTGTVDRPGEGPAEGLGLFDTVTLLGNNIGLLRGREHARGVLAALAALVPPGGQLLGTAADESETGHPAHAAYGRLNEERGRMPGQMRLRIRHGTVATDWFDYLMPSVDELCSLLIGTPWRLNALEEEAGVYAVQLLKVAG</sequence>
<dbReference type="AlphaFoldDB" id="A0A919EFV2"/>
<reference evidence="5" key="1">
    <citation type="journal article" date="2014" name="Int. J. Syst. Evol. Microbiol.">
        <title>Complete genome sequence of Corynebacterium casei LMG S-19264T (=DSM 44701T), isolated from a smear-ripened cheese.</title>
        <authorList>
            <consortium name="US DOE Joint Genome Institute (JGI-PGF)"/>
            <person name="Walter F."/>
            <person name="Albersmeier A."/>
            <person name="Kalinowski J."/>
            <person name="Ruckert C."/>
        </authorList>
    </citation>
    <scope>NUCLEOTIDE SEQUENCE</scope>
    <source>
        <strain evidence="5">JCM 4059</strain>
    </source>
</reference>
<dbReference type="InterPro" id="IPR041698">
    <property type="entry name" value="Methyltransf_25"/>
</dbReference>
<keyword evidence="2" id="KW-0808">Transferase</keyword>
<keyword evidence="1" id="KW-0489">Methyltransferase</keyword>
<dbReference type="EMBL" id="BNBD01000016">
    <property type="protein sequence ID" value="GHF67091.1"/>
    <property type="molecule type" value="Genomic_DNA"/>
</dbReference>